<evidence type="ECO:0000256" key="2">
    <source>
        <dbReference type="ARBA" id="ARBA00023015"/>
    </source>
</evidence>
<dbReference type="GO" id="GO:0003700">
    <property type="term" value="F:DNA-binding transcription factor activity"/>
    <property type="evidence" value="ECO:0007669"/>
    <property type="project" value="EnsemblPlants"/>
</dbReference>
<reference evidence="8" key="2">
    <citation type="submission" date="2015-03" db="UniProtKB">
        <authorList>
            <consortium name="EnsemblPlants"/>
        </authorList>
    </citation>
    <scope>IDENTIFICATION</scope>
</reference>
<proteinExistence type="predicted"/>
<dbReference type="SUPFAM" id="SSF118290">
    <property type="entry name" value="WRKY DNA-binding domain"/>
    <property type="match status" value="1"/>
</dbReference>
<dbReference type="InterPro" id="IPR044810">
    <property type="entry name" value="WRKY_plant"/>
</dbReference>
<keyword evidence="5" id="KW-0539">Nucleus</keyword>
<evidence type="ECO:0000256" key="3">
    <source>
        <dbReference type="ARBA" id="ARBA00023125"/>
    </source>
</evidence>
<evidence type="ECO:0000259" key="7">
    <source>
        <dbReference type="PROSITE" id="PS50811"/>
    </source>
</evidence>
<keyword evidence="4" id="KW-0804">Transcription</keyword>
<dbReference type="GO" id="GO:0009788">
    <property type="term" value="P:negative regulation of abscisic acid-activated signaling pathway"/>
    <property type="evidence" value="ECO:0007669"/>
    <property type="project" value="EnsemblPlants"/>
</dbReference>
<evidence type="ECO:0000256" key="6">
    <source>
        <dbReference type="SAM" id="MobiDB-lite"/>
    </source>
</evidence>
<organism evidence="8">
    <name type="scientific">Oryza barthii</name>
    <dbReference type="NCBI Taxonomy" id="65489"/>
    <lineage>
        <taxon>Eukaryota</taxon>
        <taxon>Viridiplantae</taxon>
        <taxon>Streptophyta</taxon>
        <taxon>Embryophyta</taxon>
        <taxon>Tracheophyta</taxon>
        <taxon>Spermatophyta</taxon>
        <taxon>Magnoliopsida</taxon>
        <taxon>Liliopsida</taxon>
        <taxon>Poales</taxon>
        <taxon>Poaceae</taxon>
        <taxon>BOP clade</taxon>
        <taxon>Oryzoideae</taxon>
        <taxon>Oryzeae</taxon>
        <taxon>Oryzinae</taxon>
        <taxon>Oryza</taxon>
    </lineage>
</organism>
<sequence length="293" mass="30621">MSPAPAPAYAQVMEDMEKGKELAAQLQGLLRDSPEAGRFVGQILHTFSRAMRALDKAAVSAAGGEGSEVQSEQSSGNTVVVKNLDDGQAWRKYGQKEIQNSKHPKAYFRCTHKYDQLCTAQRQVQRCDDDPASYRVTYIGEHTCRDPATAPIIAAHVIHQVAAGDDDDGCGGLHAGSRLISFVAAPAAPVDAAAAPTTSTITTVTAPGPLLQPLKVEGGVGSSDQEEVLSSLTPGSSAARGGGGGGGVAGPFGPDQGDVTSSLHWSYDAVAGMEFFKNDEVVFDLDDIMGLSF</sequence>
<dbReference type="GO" id="GO:0080151">
    <property type="term" value="P:positive regulation of salicylic acid mediated signaling pathway"/>
    <property type="evidence" value="ECO:0007669"/>
    <property type="project" value="EnsemblPlants"/>
</dbReference>
<dbReference type="HOGENOM" id="CLU_071943_0_0_1"/>
<dbReference type="STRING" id="65489.A0A0D3G626"/>
<accession>A0A0D3G626</accession>
<dbReference type="PROSITE" id="PS50811">
    <property type="entry name" value="WRKY"/>
    <property type="match status" value="1"/>
</dbReference>
<dbReference type="GO" id="GO:0080148">
    <property type="term" value="P:negative regulation of response to water deprivation"/>
    <property type="evidence" value="ECO:0007669"/>
    <property type="project" value="EnsemblPlants"/>
</dbReference>
<dbReference type="eggNOG" id="ENOG502RYCZ">
    <property type="taxonomic scope" value="Eukaryota"/>
</dbReference>
<evidence type="ECO:0000256" key="5">
    <source>
        <dbReference type="ARBA" id="ARBA00023242"/>
    </source>
</evidence>
<dbReference type="GO" id="GO:0043565">
    <property type="term" value="F:sequence-specific DNA binding"/>
    <property type="evidence" value="ECO:0007669"/>
    <property type="project" value="EnsemblPlants"/>
</dbReference>
<dbReference type="AlphaFoldDB" id="A0A0D3G626"/>
<dbReference type="Proteomes" id="UP000026960">
    <property type="component" value="Chromosome 5"/>
</dbReference>
<dbReference type="Pfam" id="PF03106">
    <property type="entry name" value="WRKY"/>
    <property type="match status" value="1"/>
</dbReference>
<dbReference type="GO" id="GO:0005634">
    <property type="term" value="C:nucleus"/>
    <property type="evidence" value="ECO:0007669"/>
    <property type="project" value="UniProtKB-SubCell"/>
</dbReference>
<keyword evidence="3" id="KW-0238">DNA-binding</keyword>
<feature type="region of interest" description="Disordered" evidence="6">
    <location>
        <begin position="219"/>
        <end position="255"/>
    </location>
</feature>
<name>A0A0D3G626_9ORYZ</name>
<dbReference type="InterPro" id="IPR003657">
    <property type="entry name" value="WRKY_dom"/>
</dbReference>
<feature type="domain" description="WRKY" evidence="7">
    <location>
        <begin position="79"/>
        <end position="147"/>
    </location>
</feature>
<evidence type="ECO:0000313" key="8">
    <source>
        <dbReference type="EnsemblPlants" id="OBART05G11710.1"/>
    </source>
</evidence>
<dbReference type="EnsemblPlants" id="OBART05G11710.1">
    <property type="protein sequence ID" value="OBART05G11710.1"/>
    <property type="gene ID" value="OBART05G11710"/>
</dbReference>
<evidence type="ECO:0000256" key="1">
    <source>
        <dbReference type="ARBA" id="ARBA00004123"/>
    </source>
</evidence>
<feature type="compositionally biased region" description="Gly residues" evidence="6">
    <location>
        <begin position="240"/>
        <end position="250"/>
    </location>
</feature>
<comment type="subcellular location">
    <subcellularLocation>
        <location evidence="1">Nucleus</location>
    </subcellularLocation>
</comment>
<dbReference type="GO" id="GO:1900150">
    <property type="term" value="P:regulation of defense response to fungus"/>
    <property type="evidence" value="ECO:0007669"/>
    <property type="project" value="EnsemblPlants"/>
</dbReference>
<dbReference type="Gene3D" id="2.20.25.80">
    <property type="entry name" value="WRKY domain"/>
    <property type="match status" value="1"/>
</dbReference>
<reference evidence="8" key="1">
    <citation type="journal article" date="2009" name="Rice">
        <title>De Novo Next Generation Sequencing of Plant Genomes.</title>
        <authorList>
            <person name="Rounsley S."/>
            <person name="Marri P.R."/>
            <person name="Yu Y."/>
            <person name="He R."/>
            <person name="Sisneros N."/>
            <person name="Goicoechea J.L."/>
            <person name="Lee S.J."/>
            <person name="Angelova A."/>
            <person name="Kudrna D."/>
            <person name="Luo M."/>
            <person name="Affourtit J."/>
            <person name="Desany B."/>
            <person name="Knight J."/>
            <person name="Niazi F."/>
            <person name="Egholm M."/>
            <person name="Wing R.A."/>
        </authorList>
    </citation>
    <scope>NUCLEOTIDE SEQUENCE [LARGE SCALE GENOMIC DNA]</scope>
    <source>
        <strain evidence="8">cv. IRGC 105608</strain>
    </source>
</reference>
<dbReference type="GO" id="GO:0009409">
    <property type="term" value="P:response to cold"/>
    <property type="evidence" value="ECO:0007669"/>
    <property type="project" value="EnsemblPlants"/>
</dbReference>
<dbReference type="PaxDb" id="65489-OBART05G11710.1"/>
<dbReference type="Gramene" id="OBART05G11710.1">
    <property type="protein sequence ID" value="OBART05G11710.1"/>
    <property type="gene ID" value="OBART05G11710"/>
</dbReference>
<dbReference type="GO" id="GO:1900425">
    <property type="term" value="P:negative regulation of defense response to bacterium"/>
    <property type="evidence" value="ECO:0007669"/>
    <property type="project" value="EnsemblPlants"/>
</dbReference>
<keyword evidence="9" id="KW-1185">Reference proteome</keyword>
<dbReference type="SMART" id="SM00774">
    <property type="entry name" value="WRKY"/>
    <property type="match status" value="1"/>
</dbReference>
<dbReference type="InterPro" id="IPR036576">
    <property type="entry name" value="WRKY_dom_sf"/>
</dbReference>
<keyword evidence="2" id="KW-0805">Transcription regulation</keyword>
<evidence type="ECO:0000256" key="4">
    <source>
        <dbReference type="ARBA" id="ARBA00023163"/>
    </source>
</evidence>
<protein>
    <recommendedName>
        <fullName evidence="7">WRKY domain-containing protein</fullName>
    </recommendedName>
</protein>
<evidence type="ECO:0000313" key="9">
    <source>
        <dbReference type="Proteomes" id="UP000026960"/>
    </source>
</evidence>
<dbReference type="PANTHER" id="PTHR31282">
    <property type="entry name" value="WRKY TRANSCRIPTION FACTOR 21-RELATED"/>
    <property type="match status" value="1"/>
</dbReference>